<feature type="region of interest" description="Disordered" evidence="1">
    <location>
        <begin position="50"/>
        <end position="81"/>
    </location>
</feature>
<organism evidence="2 3">
    <name type="scientific">Oryza sativa subsp. japonica</name>
    <name type="common">Rice</name>
    <dbReference type="NCBI Taxonomy" id="39947"/>
    <lineage>
        <taxon>Eukaryota</taxon>
        <taxon>Viridiplantae</taxon>
        <taxon>Streptophyta</taxon>
        <taxon>Embryophyta</taxon>
        <taxon>Tracheophyta</taxon>
        <taxon>Spermatophyta</taxon>
        <taxon>Magnoliopsida</taxon>
        <taxon>Liliopsida</taxon>
        <taxon>Poales</taxon>
        <taxon>Poaceae</taxon>
        <taxon>BOP clade</taxon>
        <taxon>Oryzoideae</taxon>
        <taxon>Oryzeae</taxon>
        <taxon>Oryzinae</taxon>
        <taxon>Oryza</taxon>
        <taxon>Oryza sativa</taxon>
    </lineage>
</organism>
<evidence type="ECO:0000313" key="3">
    <source>
        <dbReference type="Proteomes" id="UP000000763"/>
    </source>
</evidence>
<proteinExistence type="predicted"/>
<evidence type="ECO:0000313" key="2">
    <source>
        <dbReference type="EMBL" id="BAD28689.1"/>
    </source>
</evidence>
<feature type="region of interest" description="Disordered" evidence="1">
    <location>
        <begin position="1"/>
        <end position="22"/>
    </location>
</feature>
<dbReference type="Proteomes" id="UP000000763">
    <property type="component" value="Chromosome 9"/>
</dbReference>
<accession>Q6ERN1</accession>
<dbReference type="EMBL" id="AP005552">
    <property type="protein sequence ID" value="BAD28689.1"/>
    <property type="molecule type" value="Genomic_DNA"/>
</dbReference>
<reference evidence="3" key="1">
    <citation type="journal article" date="2005" name="Nature">
        <title>The map-based sequence of the rice genome.</title>
        <authorList>
            <consortium name="International rice genome sequencing project (IRGSP)"/>
            <person name="Matsumoto T."/>
            <person name="Wu J."/>
            <person name="Kanamori H."/>
            <person name="Katayose Y."/>
            <person name="Fujisawa M."/>
            <person name="Namiki N."/>
            <person name="Mizuno H."/>
            <person name="Yamamoto K."/>
            <person name="Antonio B.A."/>
            <person name="Baba T."/>
            <person name="Sakata K."/>
            <person name="Nagamura Y."/>
            <person name="Aoki H."/>
            <person name="Arikawa K."/>
            <person name="Arita K."/>
            <person name="Bito T."/>
            <person name="Chiden Y."/>
            <person name="Fujitsuka N."/>
            <person name="Fukunaka R."/>
            <person name="Hamada M."/>
            <person name="Harada C."/>
            <person name="Hayashi A."/>
            <person name="Hijishita S."/>
            <person name="Honda M."/>
            <person name="Hosokawa S."/>
            <person name="Ichikawa Y."/>
            <person name="Idonuma A."/>
            <person name="Iijima M."/>
            <person name="Ikeda M."/>
            <person name="Ikeno M."/>
            <person name="Ito K."/>
            <person name="Ito S."/>
            <person name="Ito T."/>
            <person name="Ito Y."/>
            <person name="Ito Y."/>
            <person name="Iwabuchi A."/>
            <person name="Kamiya K."/>
            <person name="Karasawa W."/>
            <person name="Kurita K."/>
            <person name="Katagiri S."/>
            <person name="Kikuta A."/>
            <person name="Kobayashi H."/>
            <person name="Kobayashi N."/>
            <person name="Machita K."/>
            <person name="Maehara T."/>
            <person name="Masukawa M."/>
            <person name="Mizubayashi T."/>
            <person name="Mukai Y."/>
            <person name="Nagasaki H."/>
            <person name="Nagata Y."/>
            <person name="Naito S."/>
            <person name="Nakashima M."/>
            <person name="Nakama Y."/>
            <person name="Nakamichi Y."/>
            <person name="Nakamura M."/>
            <person name="Meguro A."/>
            <person name="Negishi M."/>
            <person name="Ohta I."/>
            <person name="Ohta T."/>
            <person name="Okamoto M."/>
            <person name="Ono N."/>
            <person name="Saji S."/>
            <person name="Sakaguchi M."/>
            <person name="Sakai K."/>
            <person name="Shibata M."/>
            <person name="Shimokawa T."/>
            <person name="Song J."/>
            <person name="Takazaki Y."/>
            <person name="Terasawa K."/>
            <person name="Tsugane M."/>
            <person name="Tsuji K."/>
            <person name="Ueda S."/>
            <person name="Waki K."/>
            <person name="Yamagata H."/>
            <person name="Yamamoto M."/>
            <person name="Yamamoto S."/>
            <person name="Yamane H."/>
            <person name="Yoshiki S."/>
            <person name="Yoshihara R."/>
            <person name="Yukawa K."/>
            <person name="Zhong H."/>
            <person name="Yano M."/>
            <person name="Yuan Q."/>
            <person name="Ouyang S."/>
            <person name="Liu J."/>
            <person name="Jones K.M."/>
            <person name="Gansberger K."/>
            <person name="Moffat K."/>
            <person name="Hill J."/>
            <person name="Bera J."/>
            <person name="Fadrosh D."/>
            <person name="Jin S."/>
            <person name="Johri S."/>
            <person name="Kim M."/>
            <person name="Overton L."/>
            <person name="Reardon M."/>
            <person name="Tsitrin T."/>
            <person name="Vuong H."/>
            <person name="Weaver B."/>
            <person name="Ciecko A."/>
            <person name="Tallon L."/>
            <person name="Jackson J."/>
            <person name="Pai G."/>
            <person name="Aken S.V."/>
            <person name="Utterback T."/>
            <person name="Reidmuller S."/>
            <person name="Feldblyum T."/>
            <person name="Hsiao J."/>
            <person name="Zismann V."/>
            <person name="Iobst S."/>
            <person name="de Vazeille A.R."/>
            <person name="Buell C.R."/>
            <person name="Ying K."/>
            <person name="Li Y."/>
            <person name="Lu T."/>
            <person name="Huang Y."/>
            <person name="Zhao Q."/>
            <person name="Feng Q."/>
            <person name="Zhang L."/>
            <person name="Zhu J."/>
            <person name="Weng Q."/>
            <person name="Mu J."/>
            <person name="Lu Y."/>
            <person name="Fan D."/>
            <person name="Liu Y."/>
            <person name="Guan J."/>
            <person name="Zhang Y."/>
            <person name="Yu S."/>
            <person name="Liu X."/>
            <person name="Zhang Y."/>
            <person name="Hong G."/>
            <person name="Han B."/>
            <person name="Choisne N."/>
            <person name="Demange N."/>
            <person name="Orjeda G."/>
            <person name="Samain S."/>
            <person name="Cattolico L."/>
            <person name="Pelletier E."/>
            <person name="Couloux A."/>
            <person name="Segurens B."/>
            <person name="Wincker P."/>
            <person name="D'Hont A."/>
            <person name="Scarpelli C."/>
            <person name="Weissenbach J."/>
            <person name="Salanoubat M."/>
            <person name="Quetier F."/>
            <person name="Yu Y."/>
            <person name="Kim H.R."/>
            <person name="Rambo T."/>
            <person name="Currie J."/>
            <person name="Collura K."/>
            <person name="Luo M."/>
            <person name="Yang T."/>
            <person name="Ammiraju J.S.S."/>
            <person name="Engler F."/>
            <person name="Soderlund C."/>
            <person name="Wing R.A."/>
            <person name="Palmer L.E."/>
            <person name="de la Bastide M."/>
            <person name="Spiegel L."/>
            <person name="Nascimento L."/>
            <person name="Zutavern T."/>
            <person name="O'Shaughnessy A."/>
            <person name="Dike S."/>
            <person name="Dedhia N."/>
            <person name="Preston R."/>
            <person name="Balija V."/>
            <person name="McCombie W.R."/>
            <person name="Chow T."/>
            <person name="Chen H."/>
            <person name="Chung M."/>
            <person name="Chen C."/>
            <person name="Shaw J."/>
            <person name="Wu H."/>
            <person name="Hsiao K."/>
            <person name="Chao Y."/>
            <person name="Chu M."/>
            <person name="Cheng C."/>
            <person name="Hour A."/>
            <person name="Lee P."/>
            <person name="Lin S."/>
            <person name="Lin Y."/>
            <person name="Liou J."/>
            <person name="Liu S."/>
            <person name="Hsing Y."/>
            <person name="Raghuvanshi S."/>
            <person name="Mohanty A."/>
            <person name="Bharti A.K."/>
            <person name="Gaur A."/>
            <person name="Gupta V."/>
            <person name="Kumar D."/>
            <person name="Ravi V."/>
            <person name="Vij S."/>
            <person name="Kapur A."/>
            <person name="Khurana P."/>
            <person name="Khurana P."/>
            <person name="Khurana J.P."/>
            <person name="Tyagi A.K."/>
            <person name="Gaikwad K."/>
            <person name="Singh A."/>
            <person name="Dalal V."/>
            <person name="Srivastava S."/>
            <person name="Dixit A."/>
            <person name="Pal A.K."/>
            <person name="Ghazi I.A."/>
            <person name="Yadav M."/>
            <person name="Pandit A."/>
            <person name="Bhargava A."/>
            <person name="Sureshbabu K."/>
            <person name="Batra K."/>
            <person name="Sharma T.R."/>
            <person name="Mohapatra T."/>
            <person name="Singh N.K."/>
            <person name="Messing J."/>
            <person name="Nelson A.B."/>
            <person name="Fuks G."/>
            <person name="Kavchok S."/>
            <person name="Keizer G."/>
            <person name="Linton E."/>
            <person name="Llaca V."/>
            <person name="Song R."/>
            <person name="Tanyolac B."/>
            <person name="Young S."/>
            <person name="Ho-Il K."/>
            <person name="Hahn J.H."/>
            <person name="Sangsakoo G."/>
            <person name="Vanavichit A."/>
            <person name="de Mattos Luiz.A.T."/>
            <person name="Zimmer P.D."/>
            <person name="Malone G."/>
            <person name="Dellagostin O."/>
            <person name="de Oliveira A.C."/>
            <person name="Bevan M."/>
            <person name="Bancroft I."/>
            <person name="Minx P."/>
            <person name="Cordum H."/>
            <person name="Wilson R."/>
            <person name="Cheng Z."/>
            <person name="Jin W."/>
            <person name="Jiang J."/>
            <person name="Leong S.A."/>
            <person name="Iwama H."/>
            <person name="Gojobori T."/>
            <person name="Itoh T."/>
            <person name="Niimura Y."/>
            <person name="Fujii Y."/>
            <person name="Habara T."/>
            <person name="Sakai H."/>
            <person name="Sato Y."/>
            <person name="Wilson G."/>
            <person name="Kumar K."/>
            <person name="McCouch S."/>
            <person name="Juretic N."/>
            <person name="Hoen D."/>
            <person name="Wright S."/>
            <person name="Bruskiewich R."/>
            <person name="Bureau T."/>
            <person name="Miyao A."/>
            <person name="Hirochika H."/>
            <person name="Nishikawa T."/>
            <person name="Kadowaki K."/>
            <person name="Sugiura M."/>
            <person name="Burr B."/>
            <person name="Sasaki T."/>
        </authorList>
    </citation>
    <scope>NUCLEOTIDE SEQUENCE [LARGE SCALE GENOMIC DNA]</scope>
    <source>
        <strain evidence="3">cv. Nipponbare</strain>
    </source>
</reference>
<reference evidence="3" key="2">
    <citation type="journal article" date="2008" name="Nucleic Acids Res.">
        <title>The rice annotation project database (RAP-DB): 2008 update.</title>
        <authorList>
            <consortium name="The rice annotation project (RAP)"/>
        </authorList>
    </citation>
    <scope>GENOME REANNOTATION</scope>
    <source>
        <strain evidence="3">cv. Nipponbare</strain>
    </source>
</reference>
<evidence type="ECO:0000256" key="1">
    <source>
        <dbReference type="SAM" id="MobiDB-lite"/>
    </source>
</evidence>
<protein>
    <submittedName>
        <fullName evidence="2">Uncharacterized protein</fullName>
    </submittedName>
</protein>
<gene>
    <name evidence="2" type="primary">OJ1116_C03.4</name>
</gene>
<dbReference type="AlphaFoldDB" id="Q6ERN1"/>
<sequence length="81" mass="8420">MDRDHAGGPPPVHGTDGPDRPRADRAVAAEVAAGLGLAPKPAGRPWLAAAARGRRRRRPAAREAAVAVESDGARFEAAAWH</sequence>
<name>Q6ERN1_ORYSJ</name>